<evidence type="ECO:0000313" key="3">
    <source>
        <dbReference type="EMBL" id="MFC5067324.1"/>
    </source>
</evidence>
<feature type="transmembrane region" description="Helical" evidence="1">
    <location>
        <begin position="12"/>
        <end position="31"/>
    </location>
</feature>
<sequence length="154" mass="16091">MSFSIRSPKDIAVGLFYVGLGAAAVFIARDYPMGTAGRMGPGYFPSLIGSGLVLLGLTAVLRSFLTEGDPVDRVHWRPLLLISASIVVFALMLSRLGLVVDLALLIAIAALARNDARLSVVGSACAAFLIAFCAIVFVKGLGLPIPLFGTWLGA</sequence>
<name>A0ABV9YYS4_9HYPH</name>
<keyword evidence="1" id="KW-0472">Membrane</keyword>
<dbReference type="RefSeq" id="WP_114958587.1">
    <property type="nucleotide sequence ID" value="NZ_JBHSJF010000005.1"/>
</dbReference>
<reference evidence="4" key="1">
    <citation type="journal article" date="2019" name="Int. J. Syst. Evol. Microbiol.">
        <title>The Global Catalogue of Microorganisms (GCM) 10K type strain sequencing project: providing services to taxonomists for standard genome sequencing and annotation.</title>
        <authorList>
            <consortium name="The Broad Institute Genomics Platform"/>
            <consortium name="The Broad Institute Genome Sequencing Center for Infectious Disease"/>
            <person name="Wu L."/>
            <person name="Ma J."/>
        </authorList>
    </citation>
    <scope>NUCLEOTIDE SEQUENCE [LARGE SCALE GENOMIC DNA]</scope>
    <source>
        <strain evidence="4">CGMCC 1.16444</strain>
    </source>
</reference>
<keyword evidence="1" id="KW-0812">Transmembrane</keyword>
<dbReference type="InterPro" id="IPR009936">
    <property type="entry name" value="DUF1468"/>
</dbReference>
<organism evidence="3 4">
    <name type="scientific">Flaviflagellibacter deserti</name>
    <dbReference type="NCBI Taxonomy" id="2267266"/>
    <lineage>
        <taxon>Bacteria</taxon>
        <taxon>Pseudomonadati</taxon>
        <taxon>Pseudomonadota</taxon>
        <taxon>Alphaproteobacteria</taxon>
        <taxon>Hyphomicrobiales</taxon>
        <taxon>Flaviflagellibacter</taxon>
    </lineage>
</organism>
<feature type="domain" description="DUF1468" evidence="2">
    <location>
        <begin position="12"/>
        <end position="146"/>
    </location>
</feature>
<gene>
    <name evidence="3" type="ORF">ACFPFW_04760</name>
</gene>
<accession>A0ABV9YYS4</accession>
<evidence type="ECO:0000313" key="4">
    <source>
        <dbReference type="Proteomes" id="UP001595796"/>
    </source>
</evidence>
<keyword evidence="1" id="KW-1133">Transmembrane helix</keyword>
<feature type="transmembrane region" description="Helical" evidence="1">
    <location>
        <begin position="86"/>
        <end position="112"/>
    </location>
</feature>
<proteinExistence type="predicted"/>
<keyword evidence="4" id="KW-1185">Reference proteome</keyword>
<protein>
    <submittedName>
        <fullName evidence="3">Tripartite tricarboxylate transporter TctB family protein</fullName>
    </submittedName>
</protein>
<dbReference type="Proteomes" id="UP001595796">
    <property type="component" value="Unassembled WGS sequence"/>
</dbReference>
<evidence type="ECO:0000256" key="1">
    <source>
        <dbReference type="SAM" id="Phobius"/>
    </source>
</evidence>
<dbReference type="EMBL" id="JBHSJF010000005">
    <property type="protein sequence ID" value="MFC5067324.1"/>
    <property type="molecule type" value="Genomic_DNA"/>
</dbReference>
<evidence type="ECO:0000259" key="2">
    <source>
        <dbReference type="Pfam" id="PF07331"/>
    </source>
</evidence>
<feature type="transmembrane region" description="Helical" evidence="1">
    <location>
        <begin position="43"/>
        <end position="65"/>
    </location>
</feature>
<dbReference type="Pfam" id="PF07331">
    <property type="entry name" value="TctB"/>
    <property type="match status" value="1"/>
</dbReference>
<feature type="transmembrane region" description="Helical" evidence="1">
    <location>
        <begin position="118"/>
        <end position="138"/>
    </location>
</feature>
<comment type="caution">
    <text evidence="3">The sequence shown here is derived from an EMBL/GenBank/DDBJ whole genome shotgun (WGS) entry which is preliminary data.</text>
</comment>